<dbReference type="Proteomes" id="UP000821845">
    <property type="component" value="Chromosome 9"/>
</dbReference>
<accession>A0ACB7RI23</accession>
<evidence type="ECO:0000313" key="2">
    <source>
        <dbReference type="Proteomes" id="UP000821845"/>
    </source>
</evidence>
<organism evidence="1 2">
    <name type="scientific">Hyalomma asiaticum</name>
    <name type="common">Tick</name>
    <dbReference type="NCBI Taxonomy" id="266040"/>
    <lineage>
        <taxon>Eukaryota</taxon>
        <taxon>Metazoa</taxon>
        <taxon>Ecdysozoa</taxon>
        <taxon>Arthropoda</taxon>
        <taxon>Chelicerata</taxon>
        <taxon>Arachnida</taxon>
        <taxon>Acari</taxon>
        <taxon>Parasitiformes</taxon>
        <taxon>Ixodida</taxon>
        <taxon>Ixodoidea</taxon>
        <taxon>Ixodidae</taxon>
        <taxon>Hyalomminae</taxon>
        <taxon>Hyalomma</taxon>
    </lineage>
</organism>
<reference evidence="1" key="1">
    <citation type="submission" date="2020-05" db="EMBL/GenBank/DDBJ databases">
        <title>Large-scale comparative analyses of tick genomes elucidate their genetic diversity and vector capacities.</title>
        <authorList>
            <person name="Jia N."/>
            <person name="Wang J."/>
            <person name="Shi W."/>
            <person name="Du L."/>
            <person name="Sun Y."/>
            <person name="Zhan W."/>
            <person name="Jiang J."/>
            <person name="Wang Q."/>
            <person name="Zhang B."/>
            <person name="Ji P."/>
            <person name="Sakyi L.B."/>
            <person name="Cui X."/>
            <person name="Yuan T."/>
            <person name="Jiang B."/>
            <person name="Yang W."/>
            <person name="Lam T.T.-Y."/>
            <person name="Chang Q."/>
            <person name="Ding S."/>
            <person name="Wang X."/>
            <person name="Zhu J."/>
            <person name="Ruan X."/>
            <person name="Zhao L."/>
            <person name="Wei J."/>
            <person name="Que T."/>
            <person name="Du C."/>
            <person name="Cheng J."/>
            <person name="Dai P."/>
            <person name="Han X."/>
            <person name="Huang E."/>
            <person name="Gao Y."/>
            <person name="Liu J."/>
            <person name="Shao H."/>
            <person name="Ye R."/>
            <person name="Li L."/>
            <person name="Wei W."/>
            <person name="Wang X."/>
            <person name="Wang C."/>
            <person name="Yang T."/>
            <person name="Huo Q."/>
            <person name="Li W."/>
            <person name="Guo W."/>
            <person name="Chen H."/>
            <person name="Zhou L."/>
            <person name="Ni X."/>
            <person name="Tian J."/>
            <person name="Zhou Y."/>
            <person name="Sheng Y."/>
            <person name="Liu T."/>
            <person name="Pan Y."/>
            <person name="Xia L."/>
            <person name="Li J."/>
            <person name="Zhao F."/>
            <person name="Cao W."/>
        </authorList>
    </citation>
    <scope>NUCLEOTIDE SEQUENCE</scope>
    <source>
        <strain evidence="1">Hyas-2018</strain>
    </source>
</reference>
<dbReference type="EMBL" id="CM023489">
    <property type="protein sequence ID" value="KAH6922156.1"/>
    <property type="molecule type" value="Genomic_DNA"/>
</dbReference>
<name>A0ACB7RI23_HYAAI</name>
<keyword evidence="2" id="KW-1185">Reference proteome</keyword>
<gene>
    <name evidence="1" type="ORF">HPB50_009905</name>
</gene>
<proteinExistence type="predicted"/>
<evidence type="ECO:0000313" key="1">
    <source>
        <dbReference type="EMBL" id="KAH6922156.1"/>
    </source>
</evidence>
<sequence length="126" mass="13886">MVITSWWQVKADTISKCFKKASFVRNAEALEDSEQSNTVTDEADDVWSGLIESNFVTTTDTFQEFVNAGESELAGCKEASMDDAIVTAVHGSAEAATDDGSEARTMSTRRQSQIFCAKTRWNTSRK</sequence>
<protein>
    <submittedName>
        <fullName evidence="1">Uncharacterized protein</fullName>
    </submittedName>
</protein>
<comment type="caution">
    <text evidence="1">The sequence shown here is derived from an EMBL/GenBank/DDBJ whole genome shotgun (WGS) entry which is preliminary data.</text>
</comment>